<dbReference type="InterPro" id="IPR000639">
    <property type="entry name" value="Epox_hydrolase-like"/>
</dbReference>
<dbReference type="Pfam" id="PF00561">
    <property type="entry name" value="Abhydrolase_1"/>
    <property type="match status" value="1"/>
</dbReference>
<dbReference type="Proteomes" id="UP000602745">
    <property type="component" value="Unassembled WGS sequence"/>
</dbReference>
<evidence type="ECO:0000256" key="1">
    <source>
        <dbReference type="ARBA" id="ARBA00022801"/>
    </source>
</evidence>
<dbReference type="PANTHER" id="PTHR43329">
    <property type="entry name" value="EPOXIDE HYDROLASE"/>
    <property type="match status" value="1"/>
</dbReference>
<gene>
    <name evidence="3" type="ORF">GCM10007276_09560</name>
</gene>
<dbReference type="EMBL" id="BMCP01000001">
    <property type="protein sequence ID" value="GGE34280.1"/>
    <property type="molecule type" value="Genomic_DNA"/>
</dbReference>
<dbReference type="GO" id="GO:0016787">
    <property type="term" value="F:hydrolase activity"/>
    <property type="evidence" value="ECO:0007669"/>
    <property type="project" value="UniProtKB-KW"/>
</dbReference>
<feature type="domain" description="AB hydrolase-1" evidence="2">
    <location>
        <begin position="32"/>
        <end position="250"/>
    </location>
</feature>
<dbReference type="InterPro" id="IPR029058">
    <property type="entry name" value="AB_hydrolase_fold"/>
</dbReference>
<evidence type="ECO:0000259" key="2">
    <source>
        <dbReference type="Pfam" id="PF00561"/>
    </source>
</evidence>
<evidence type="ECO:0000313" key="4">
    <source>
        <dbReference type="Proteomes" id="UP000602745"/>
    </source>
</evidence>
<proteinExistence type="predicted"/>
<dbReference type="Gene3D" id="3.40.50.1820">
    <property type="entry name" value="alpha/beta hydrolase"/>
    <property type="match status" value="1"/>
</dbReference>
<dbReference type="SUPFAM" id="SSF53474">
    <property type="entry name" value="alpha/beta-Hydrolases"/>
    <property type="match status" value="1"/>
</dbReference>
<dbReference type="PRINTS" id="PR00111">
    <property type="entry name" value="ABHYDROLASE"/>
</dbReference>
<organism evidence="3 4">
    <name type="scientific">Agaricicola taiwanensis</name>
    <dbReference type="NCBI Taxonomy" id="591372"/>
    <lineage>
        <taxon>Bacteria</taxon>
        <taxon>Pseudomonadati</taxon>
        <taxon>Pseudomonadota</taxon>
        <taxon>Alphaproteobacteria</taxon>
        <taxon>Rhodobacterales</taxon>
        <taxon>Paracoccaceae</taxon>
        <taxon>Agaricicola</taxon>
    </lineage>
</organism>
<keyword evidence="4" id="KW-1185">Reference proteome</keyword>
<dbReference type="RefSeq" id="WP_188408529.1">
    <property type="nucleotide sequence ID" value="NZ_BMCP01000001.1"/>
</dbReference>
<name>A0A8J2VNP4_9RHOB</name>
<dbReference type="PRINTS" id="PR00412">
    <property type="entry name" value="EPOXHYDRLASE"/>
</dbReference>
<accession>A0A8J2VNP4</accession>
<dbReference type="InterPro" id="IPR000073">
    <property type="entry name" value="AB_hydrolase_1"/>
</dbReference>
<keyword evidence="1" id="KW-0378">Hydrolase</keyword>
<protein>
    <submittedName>
        <fullName evidence="3">Haloacetate dehalogenase</fullName>
    </submittedName>
</protein>
<reference evidence="3" key="1">
    <citation type="journal article" date="2014" name="Int. J. Syst. Evol. Microbiol.">
        <title>Complete genome sequence of Corynebacterium casei LMG S-19264T (=DSM 44701T), isolated from a smear-ripened cheese.</title>
        <authorList>
            <consortium name="US DOE Joint Genome Institute (JGI-PGF)"/>
            <person name="Walter F."/>
            <person name="Albersmeier A."/>
            <person name="Kalinowski J."/>
            <person name="Ruckert C."/>
        </authorList>
    </citation>
    <scope>NUCLEOTIDE SEQUENCE</scope>
    <source>
        <strain evidence="3">CCM 7684</strain>
    </source>
</reference>
<reference evidence="3" key="2">
    <citation type="submission" date="2020-09" db="EMBL/GenBank/DDBJ databases">
        <authorList>
            <person name="Sun Q."/>
            <person name="Sedlacek I."/>
        </authorList>
    </citation>
    <scope>NUCLEOTIDE SEQUENCE</scope>
    <source>
        <strain evidence="3">CCM 7684</strain>
    </source>
</reference>
<dbReference type="AlphaFoldDB" id="A0A8J2VNP4"/>
<sequence length="302" mass="33669">MPENADLFPGFQSEWIDTDGGRFFARVGGKGPALLLLHGYPQTHVMWHRLAPGLSERFTLIMPDLPGYGWSFVPRAADDHRPHSKRVWAAALVDLMERLGHVRFGVIGHDRGARTAYRMALDHPGRIDRLALLDIIPTEAMWTGMTAKLAMKSYHWLFLAQPHPLPETLIGKDPDFYLDWTLASWTATSDLSAFDHRALAQYRAGFRSPDRIRSACEDYRAGQSVDLADDQADLETGKKITVPLLALWGERGFPGETSGPLSIWQRWGDEVTGAAITSGHFLAEENPGEALTSLLHFFAPEA</sequence>
<comment type="caution">
    <text evidence="3">The sequence shown here is derived from an EMBL/GenBank/DDBJ whole genome shotgun (WGS) entry which is preliminary data.</text>
</comment>
<evidence type="ECO:0000313" key="3">
    <source>
        <dbReference type="EMBL" id="GGE34280.1"/>
    </source>
</evidence>